<proteinExistence type="predicted"/>
<keyword evidence="2" id="KW-0539">Nucleus</keyword>
<feature type="region of interest" description="Disordered" evidence="4">
    <location>
        <begin position="1"/>
        <end position="106"/>
    </location>
</feature>
<feature type="compositionally biased region" description="Low complexity" evidence="4">
    <location>
        <begin position="1087"/>
        <end position="1098"/>
    </location>
</feature>
<feature type="region of interest" description="Disordered" evidence="4">
    <location>
        <begin position="1128"/>
        <end position="1160"/>
    </location>
</feature>
<evidence type="ECO:0000256" key="2">
    <source>
        <dbReference type="ARBA" id="ARBA00023242"/>
    </source>
</evidence>
<dbReference type="GO" id="GO:0005634">
    <property type="term" value="C:nucleus"/>
    <property type="evidence" value="ECO:0007669"/>
    <property type="project" value="TreeGrafter"/>
</dbReference>
<feature type="region of interest" description="Disordered" evidence="4">
    <location>
        <begin position="1025"/>
        <end position="1103"/>
    </location>
</feature>
<feature type="region of interest" description="Disordered" evidence="4">
    <location>
        <begin position="606"/>
        <end position="640"/>
    </location>
</feature>
<keyword evidence="1" id="KW-0238">DNA-binding</keyword>
<dbReference type="InterPro" id="IPR055315">
    <property type="entry name" value="Cramped-like"/>
</dbReference>
<dbReference type="GO" id="GO:0003677">
    <property type="term" value="F:DNA binding"/>
    <property type="evidence" value="ECO:0007669"/>
    <property type="project" value="UniProtKB-KW"/>
</dbReference>
<feature type="compositionally biased region" description="Low complexity" evidence="4">
    <location>
        <begin position="994"/>
        <end position="1009"/>
    </location>
</feature>
<evidence type="ECO:0000313" key="5">
    <source>
        <dbReference type="EMBL" id="PRW05862.1"/>
    </source>
</evidence>
<name>A0A2P6TBE1_CHLSO</name>
<feature type="compositionally biased region" description="Low complexity" evidence="4">
    <location>
        <begin position="784"/>
        <end position="795"/>
    </location>
</feature>
<dbReference type="GO" id="GO:0003682">
    <property type="term" value="F:chromatin binding"/>
    <property type="evidence" value="ECO:0007669"/>
    <property type="project" value="InterPro"/>
</dbReference>
<keyword evidence="3" id="KW-0175">Coiled coil</keyword>
<comment type="caution">
    <text evidence="5">The sequence shown here is derived from an EMBL/GenBank/DDBJ whole genome shotgun (WGS) entry which is preliminary data.</text>
</comment>
<dbReference type="GO" id="GO:0007389">
    <property type="term" value="P:pattern specification process"/>
    <property type="evidence" value="ECO:0007669"/>
    <property type="project" value="TreeGrafter"/>
</dbReference>
<feature type="coiled-coil region" evidence="3">
    <location>
        <begin position="577"/>
        <end position="606"/>
    </location>
</feature>
<feature type="compositionally biased region" description="Low complexity" evidence="4">
    <location>
        <begin position="416"/>
        <end position="427"/>
    </location>
</feature>
<reference evidence="5 6" key="1">
    <citation type="journal article" date="2018" name="Plant J.">
        <title>Genome sequences of Chlorella sorokiniana UTEX 1602 and Micractinium conductrix SAG 241.80: implications to maltose excretion by a green alga.</title>
        <authorList>
            <person name="Arriola M.B."/>
            <person name="Velmurugan N."/>
            <person name="Zhang Y."/>
            <person name="Plunkett M.H."/>
            <person name="Hondzo H."/>
            <person name="Barney B.M."/>
        </authorList>
    </citation>
    <scope>NUCLEOTIDE SEQUENCE [LARGE SCALE GENOMIC DNA]</scope>
    <source>
        <strain evidence="6">UTEX 1602</strain>
    </source>
</reference>
<evidence type="ECO:0000313" key="6">
    <source>
        <dbReference type="Proteomes" id="UP000239899"/>
    </source>
</evidence>
<dbReference type="AlphaFoldDB" id="A0A2P6TBE1"/>
<feature type="region of interest" description="Disordered" evidence="4">
    <location>
        <begin position="937"/>
        <end position="1011"/>
    </location>
</feature>
<evidence type="ECO:0000256" key="3">
    <source>
        <dbReference type="SAM" id="Coils"/>
    </source>
</evidence>
<evidence type="ECO:0000256" key="1">
    <source>
        <dbReference type="ARBA" id="ARBA00023125"/>
    </source>
</evidence>
<feature type="region of interest" description="Disordered" evidence="4">
    <location>
        <begin position="718"/>
        <end position="807"/>
    </location>
</feature>
<feature type="compositionally biased region" description="Low complexity" evidence="4">
    <location>
        <begin position="718"/>
        <end position="732"/>
    </location>
</feature>
<gene>
    <name evidence="5" type="ORF">C2E21_9493</name>
</gene>
<dbReference type="GO" id="GO:0016301">
    <property type="term" value="F:kinase activity"/>
    <property type="evidence" value="ECO:0007669"/>
    <property type="project" value="UniProtKB-KW"/>
</dbReference>
<dbReference type="Proteomes" id="UP000239899">
    <property type="component" value="Unassembled WGS sequence"/>
</dbReference>
<dbReference type="OrthoDB" id="515799at2759"/>
<feature type="compositionally biased region" description="Low complexity" evidence="4">
    <location>
        <begin position="1140"/>
        <end position="1159"/>
    </location>
</feature>
<feature type="region of interest" description="Disordered" evidence="4">
    <location>
        <begin position="335"/>
        <end position="427"/>
    </location>
</feature>
<dbReference type="PANTHER" id="PTHR21677">
    <property type="entry name" value="CRAMPED PROTEIN"/>
    <property type="match status" value="1"/>
</dbReference>
<feature type="compositionally biased region" description="Low complexity" evidence="4">
    <location>
        <begin position="1028"/>
        <end position="1065"/>
    </location>
</feature>
<feature type="compositionally biased region" description="Low complexity" evidence="4">
    <location>
        <begin position="352"/>
        <end position="397"/>
    </location>
</feature>
<feature type="compositionally biased region" description="Low complexity" evidence="4">
    <location>
        <begin position="618"/>
        <end position="633"/>
    </location>
</feature>
<dbReference type="PANTHER" id="PTHR21677:SF1">
    <property type="entry name" value="PROTEIN CRAMPED-LIKE"/>
    <property type="match status" value="1"/>
</dbReference>
<dbReference type="CDD" id="cd00167">
    <property type="entry name" value="SANT"/>
    <property type="match status" value="1"/>
</dbReference>
<feature type="compositionally biased region" description="Acidic residues" evidence="4">
    <location>
        <begin position="742"/>
        <end position="751"/>
    </location>
</feature>
<protein>
    <submittedName>
        <fullName evidence="5">TSL-kinase interacting 1-like isoform X1</fullName>
    </submittedName>
</protein>
<organism evidence="5 6">
    <name type="scientific">Chlorella sorokiniana</name>
    <name type="common">Freshwater green alga</name>
    <dbReference type="NCBI Taxonomy" id="3076"/>
    <lineage>
        <taxon>Eukaryota</taxon>
        <taxon>Viridiplantae</taxon>
        <taxon>Chlorophyta</taxon>
        <taxon>core chlorophytes</taxon>
        <taxon>Trebouxiophyceae</taxon>
        <taxon>Chlorellales</taxon>
        <taxon>Chlorellaceae</taxon>
        <taxon>Chlorella clade</taxon>
        <taxon>Chlorella</taxon>
    </lineage>
</organism>
<evidence type="ECO:0000256" key="4">
    <source>
        <dbReference type="SAM" id="MobiDB-lite"/>
    </source>
</evidence>
<feature type="compositionally biased region" description="Low complexity" evidence="4">
    <location>
        <begin position="8"/>
        <end position="18"/>
    </location>
</feature>
<keyword evidence="6" id="KW-1185">Reference proteome</keyword>
<dbReference type="InterPro" id="IPR001005">
    <property type="entry name" value="SANT/Myb"/>
</dbReference>
<dbReference type="EMBL" id="LHPG02000028">
    <property type="protein sequence ID" value="PRW05862.1"/>
    <property type="molecule type" value="Genomic_DNA"/>
</dbReference>
<sequence>MSGGGVGSEAAGAQAQGEPFPGPEVDLWDLGGHPLQASSLGRAASLPAGGEEAGGSLPHAAAMDAGKVPTSSGEAGEAAGGDAGDAAAGEEAADGEGNTGAGSSKRDYVRWAPEEEAAFFEALRGVAGQKPEKCLKEIVARVGTKDYAQVRHYYYRLIKRLNKILGAEQRLDIKNPLQVHRAMAKFWDVVQQKGMRGTNMTGIQKKPRKQRELSSTVQRGVKAVMQRTNAKAAAAAAAAADKAGKAAGASGGARKRKQKAAEGGAAQAAATLTAAAAAGEAAHPVAAAEEQGQDGADVEMADVAAPPPAKLQRRTGGPSTRQQQLLALADEAALATAAEEGSGSRSQTGAHEGPAAAEQQQAVQQPEVKQEQRQQAAQQAEVKQEQQPSSSSHSAGSRRQDVAQPPRPSMGHSMRSSGSNGGASAAGLEASMGQVGGKLRLQLMPLDSVTAQAMAAAGHHPFLELTLSTTKSLLGVLRHLGTKWQAAAAAAAGGGGGASALFVHPPGDCPITLRGVCWGGPDCDSQLKMGDIYTTLHCPSPFQLLYSWGRPASATPAAAATASAGTATKPASSRATVQRQQSAAAAAKKERLNAELREAISAAAAEAVEPTPSGGGRQQRQQQQQQQQQHEQQAAVGPQLPAGGFMDMLYSEGDAMAMAVTPVLAATPAAAAHAFAFAQQQQPMAAAGMPTPRFDQQPPAAVALQAFEAAAQAAAVPATARRQQRSKAAAAQDGGGGTPDQAADDALEEEGAAPVTDPRRPRGLMGLLQTPADKAPKPKKQASQRKAPASASRAKTSGKKQGGKKQTVAAAVPMPAALGPFMWAHMHTTPQPQQHAMAQQAVPQVHPQQLPGAVPVLQPQPSVLQPQPPVLQQPMQQHVQQPMPMQQQHMQPPAAMAGVPLQAAGELDFGGGGDTLLQFFDAAAAAGFSNMPLFEGSPGKVEQAGDVPPLPGSGGDFSLKSWPSLSPPPNFQLPDGFETGLSPVRKTAAATLTGGPKAPPQGAAAPSGGVPLGPTDFSLLIAGFGSEGAAAGPPKQPGAAGAAGATQHPQQQQQQQPQQQAAVPGLGLPQDTLFGGFSLFGPPLPAGQPGQGSRAAAGAAGGAGLAPLPDQELADLTFDFGSLLGVEDAPPSWMGGPGLQAQQQAEQAQQQQAQQQAAAPLVGDRPFAALFGK</sequence>
<accession>A0A2P6TBE1</accession>